<dbReference type="InterPro" id="IPR028082">
    <property type="entry name" value="Peripla_BP_I"/>
</dbReference>
<feature type="domain" description="Periplasmic binding protein" evidence="4">
    <location>
        <begin position="43"/>
        <end position="303"/>
    </location>
</feature>
<evidence type="ECO:0000313" key="5">
    <source>
        <dbReference type="EMBL" id="OIK01854.1"/>
    </source>
</evidence>
<dbReference type="Gene3D" id="3.40.50.2300">
    <property type="match status" value="2"/>
</dbReference>
<feature type="chain" id="PRO_5010287880" evidence="3">
    <location>
        <begin position="19"/>
        <end position="368"/>
    </location>
</feature>
<dbReference type="Pfam" id="PF13407">
    <property type="entry name" value="Peripla_BP_4"/>
    <property type="match status" value="1"/>
</dbReference>
<dbReference type="PROSITE" id="PS51257">
    <property type="entry name" value="PROKAR_LIPOPROTEIN"/>
    <property type="match status" value="1"/>
</dbReference>
<name>A0A1S2Q710_9ACTN</name>
<dbReference type="GO" id="GO:0030246">
    <property type="term" value="F:carbohydrate binding"/>
    <property type="evidence" value="ECO:0007669"/>
    <property type="project" value="TreeGrafter"/>
</dbReference>
<sequence length="368" mass="38826">MRRTAIALAASTAAFSLAACGVIDGIGGGSSSAAPKKGNDITVGLLLPEKENTRYEKFDYPIIKEQVASLTDNKGKVRYANAEQDAAKQSEQLDQMIADKVDVLLVDAVDAKAIAPGVKRAKDAGIPVIAYDRLAQGPIDAYISFDNELVGQVQGRAILEALGSKAPSSKIVMMNGSDTDPNAAQFKEGALGELQGKVNIVKSYDTKDWKPENAKANMAEAIQSVGLGNIAAVYSANDGMAGGVIEALKGAGALKVPPVTGQDAELEAVQRIVSGDQYMSVYKSYPEEANNAAEIAVAKVQGRSIEFDALTRDKVDSPTHKRIPAMLVPVVALTKANIKETVLQDGIYTVNDICTVPYRVACAAIDLK</sequence>
<evidence type="ECO:0000259" key="4">
    <source>
        <dbReference type="Pfam" id="PF13407"/>
    </source>
</evidence>
<comment type="caution">
    <text evidence="5">The sequence shown here is derived from an EMBL/GenBank/DDBJ whole genome shotgun (WGS) entry which is preliminary data.</text>
</comment>
<comment type="subcellular location">
    <subcellularLocation>
        <location evidence="1">Cell envelope</location>
    </subcellularLocation>
</comment>
<organism evidence="5 6">
    <name type="scientific">Streptomyces colonosanans</name>
    <dbReference type="NCBI Taxonomy" id="1428652"/>
    <lineage>
        <taxon>Bacteria</taxon>
        <taxon>Bacillati</taxon>
        <taxon>Actinomycetota</taxon>
        <taxon>Actinomycetes</taxon>
        <taxon>Kitasatosporales</taxon>
        <taxon>Streptomycetaceae</taxon>
        <taxon>Streptomyces</taxon>
    </lineage>
</organism>
<dbReference type="Proteomes" id="UP000179935">
    <property type="component" value="Unassembled WGS sequence"/>
</dbReference>
<dbReference type="RefSeq" id="WP_071364004.1">
    <property type="nucleotide sequence ID" value="NZ_MLYP01000001.1"/>
</dbReference>
<feature type="signal peptide" evidence="3">
    <location>
        <begin position="1"/>
        <end position="18"/>
    </location>
</feature>
<evidence type="ECO:0000256" key="3">
    <source>
        <dbReference type="SAM" id="SignalP"/>
    </source>
</evidence>
<dbReference type="GO" id="GO:0030288">
    <property type="term" value="C:outer membrane-bounded periplasmic space"/>
    <property type="evidence" value="ECO:0007669"/>
    <property type="project" value="TreeGrafter"/>
</dbReference>
<reference evidence="5 6" key="1">
    <citation type="submission" date="2016-10" db="EMBL/GenBank/DDBJ databases">
        <title>Genome sequence of Streptomyces sp. MUSC 93.</title>
        <authorList>
            <person name="Lee L.-H."/>
            <person name="Ser H.-L."/>
            <person name="Law J.W.-F."/>
        </authorList>
    </citation>
    <scope>NUCLEOTIDE SEQUENCE [LARGE SCALE GENOMIC DNA]</scope>
    <source>
        <strain evidence="5 6">MUSC 93</strain>
    </source>
</reference>
<dbReference type="InterPro" id="IPR050555">
    <property type="entry name" value="Bact_Solute-Bind_Prot2"/>
</dbReference>
<keyword evidence="2 3" id="KW-0732">Signal</keyword>
<dbReference type="InterPro" id="IPR025997">
    <property type="entry name" value="SBP_2_dom"/>
</dbReference>
<keyword evidence="6" id="KW-1185">Reference proteome</keyword>
<dbReference type="AlphaFoldDB" id="A0A1S2Q710"/>
<proteinExistence type="predicted"/>
<evidence type="ECO:0000256" key="2">
    <source>
        <dbReference type="ARBA" id="ARBA00022729"/>
    </source>
</evidence>
<evidence type="ECO:0000313" key="6">
    <source>
        <dbReference type="Proteomes" id="UP000179935"/>
    </source>
</evidence>
<gene>
    <name evidence="5" type="ORF">BIV24_00090</name>
</gene>
<evidence type="ECO:0000256" key="1">
    <source>
        <dbReference type="ARBA" id="ARBA00004196"/>
    </source>
</evidence>
<protein>
    <submittedName>
        <fullName evidence="5">ABC transporter substrate-binding protein</fullName>
    </submittedName>
</protein>
<dbReference type="PANTHER" id="PTHR30036">
    <property type="entry name" value="D-XYLOSE-BINDING PERIPLASMIC PROTEIN"/>
    <property type="match status" value="1"/>
</dbReference>
<dbReference type="PANTHER" id="PTHR30036:SF1">
    <property type="entry name" value="D-XYLOSE-BINDING PERIPLASMIC PROTEIN"/>
    <property type="match status" value="1"/>
</dbReference>
<dbReference type="SUPFAM" id="SSF53822">
    <property type="entry name" value="Periplasmic binding protein-like I"/>
    <property type="match status" value="1"/>
</dbReference>
<accession>A0A1S2Q710</accession>
<dbReference type="EMBL" id="MLYP01000001">
    <property type="protein sequence ID" value="OIK01854.1"/>
    <property type="molecule type" value="Genomic_DNA"/>
</dbReference>
<dbReference type="STRING" id="1428652.BIV24_00090"/>